<dbReference type="VEuPathDB" id="VectorBase:MDOMA2_006830"/>
<dbReference type="Proteomes" id="UP001652621">
    <property type="component" value="Unplaced"/>
</dbReference>
<reference evidence="16" key="1">
    <citation type="submission" date="2020-05" db="UniProtKB">
        <authorList>
            <consortium name="EnsemblMetazoa"/>
        </authorList>
    </citation>
    <scope>IDENTIFICATION</scope>
    <source>
        <strain evidence="16">Aabys</strain>
    </source>
</reference>
<dbReference type="Pfam" id="PF13640">
    <property type="entry name" value="2OG-FeII_Oxy_3"/>
    <property type="match status" value="1"/>
</dbReference>
<comment type="subcellular location">
    <subcellularLocation>
        <location evidence="3">Endoplasmic reticulum lumen</location>
    </subcellularLocation>
</comment>
<organism evidence="16">
    <name type="scientific">Musca domestica</name>
    <name type="common">House fly</name>
    <dbReference type="NCBI Taxonomy" id="7370"/>
    <lineage>
        <taxon>Eukaryota</taxon>
        <taxon>Metazoa</taxon>
        <taxon>Ecdysozoa</taxon>
        <taxon>Arthropoda</taxon>
        <taxon>Hexapoda</taxon>
        <taxon>Insecta</taxon>
        <taxon>Pterygota</taxon>
        <taxon>Neoptera</taxon>
        <taxon>Endopterygota</taxon>
        <taxon>Diptera</taxon>
        <taxon>Brachycera</taxon>
        <taxon>Muscomorpha</taxon>
        <taxon>Muscoidea</taxon>
        <taxon>Muscidae</taxon>
        <taxon>Musca</taxon>
    </lineage>
</organism>
<keyword evidence="12" id="KW-0325">Glycoprotein</keyword>
<dbReference type="KEGG" id="mde:105261823"/>
<dbReference type="SMART" id="SM00702">
    <property type="entry name" value="P4Hc"/>
    <property type="match status" value="1"/>
</dbReference>
<evidence type="ECO:0000256" key="11">
    <source>
        <dbReference type="ARBA" id="ARBA00023004"/>
    </source>
</evidence>
<dbReference type="GeneID" id="105261823"/>
<dbReference type="InterPro" id="IPR005123">
    <property type="entry name" value="Oxoglu/Fe-dep_dioxygenase_dom"/>
</dbReference>
<dbReference type="VEuPathDB" id="VectorBase:MDOA016233"/>
<evidence type="ECO:0000256" key="5">
    <source>
        <dbReference type="ARBA" id="ARBA00012269"/>
    </source>
</evidence>
<dbReference type="Gene3D" id="2.60.120.620">
    <property type="entry name" value="q2cbj1_9rhob like domain"/>
    <property type="match status" value="1"/>
</dbReference>
<sequence>MILNTAGRFVCLFVVFAFAWRYSASVRLNDDEDYYSSVAGLEKLLNTEQILLTDLKNYITTTKQSIEVLEKEILKIEAEHKLASIDVENYLTNPVNAYRLIKRLFNDWHKYEIHFEKAKDLLNEWKLKKNQLHFPNQIDFEESALALARLQQTYNLNVGQVASGILNGIKYGNDMSWSDCLLLGQQLINIKAFNQTKEWIDESLKRYSMEEKSSAATELDFMEKLGENLMKTGDTNAALEIFRAVVINDPHRLSTVSAIYNNTHSLSEALVEEEEYHKTQEFKLYEKVCREELKRSPAEERHLRCRYYWGVDNAFVLSPFKIEEINEDPFVMLIHDMVTDEQIETIKRVSMPEMKRSTVRDDIVGGSKRRNYRISKNAWIEYSLHPHIEKLLHVLHYATGLETQFSEELQVANYGLGGHYEPHVDFYLTGVTEEYSNRISTSIFYLSDVEQGGATAFPYLKIAIKPNKGTVLFWYNLHRSLDGDYRTKHAGCPVLKGSKWIGNVWTHDRTQFAIRPCGLYRDYESSWEYMMVK</sequence>
<evidence type="ECO:0000256" key="9">
    <source>
        <dbReference type="ARBA" id="ARBA00022964"/>
    </source>
</evidence>
<evidence type="ECO:0000256" key="14">
    <source>
        <dbReference type="SAM" id="SignalP"/>
    </source>
</evidence>
<dbReference type="Gene3D" id="6.10.140.1460">
    <property type="match status" value="1"/>
</dbReference>
<evidence type="ECO:0000256" key="13">
    <source>
        <dbReference type="SAM" id="Coils"/>
    </source>
</evidence>
<dbReference type="InterPro" id="IPR011990">
    <property type="entry name" value="TPR-like_helical_dom_sf"/>
</dbReference>
<keyword evidence="7" id="KW-0256">Endoplasmic reticulum</keyword>
<feature type="coiled-coil region" evidence="13">
    <location>
        <begin position="59"/>
        <end position="86"/>
    </location>
</feature>
<dbReference type="RefSeq" id="XP_011292628.1">
    <property type="nucleotide sequence ID" value="XM_011294326.2"/>
</dbReference>
<proteinExistence type="inferred from homology"/>
<dbReference type="InterPro" id="IPR006620">
    <property type="entry name" value="Pro_4_hyd_alph"/>
</dbReference>
<dbReference type="GO" id="GO:0005506">
    <property type="term" value="F:iron ion binding"/>
    <property type="evidence" value="ECO:0007669"/>
    <property type="project" value="InterPro"/>
</dbReference>
<dbReference type="GO" id="GO:0004656">
    <property type="term" value="F:procollagen-proline 4-dioxygenase activity"/>
    <property type="evidence" value="ECO:0007669"/>
    <property type="project" value="UniProtKB-EC"/>
</dbReference>
<dbReference type="InterPro" id="IPR045054">
    <property type="entry name" value="P4HA-like"/>
</dbReference>
<keyword evidence="6" id="KW-0479">Metal-binding</keyword>
<feature type="chain" id="PRO_5044561775" description="procollagen-proline 4-dioxygenase" evidence="14">
    <location>
        <begin position="26"/>
        <end position="533"/>
    </location>
</feature>
<feature type="domain" description="Fe2OG dioxygenase" evidence="15">
    <location>
        <begin position="405"/>
        <end position="508"/>
    </location>
</feature>
<dbReference type="InterPro" id="IPR044862">
    <property type="entry name" value="Pro_4_hyd_alph_FE2OG_OXY"/>
</dbReference>
<evidence type="ECO:0000256" key="8">
    <source>
        <dbReference type="ARBA" id="ARBA00022896"/>
    </source>
</evidence>
<dbReference type="EnsemblMetazoa" id="MDOA016233-RA">
    <property type="protein sequence ID" value="MDOA016233-PA"/>
    <property type="gene ID" value="MDOA016233"/>
</dbReference>
<dbReference type="EC" id="1.14.11.2" evidence="5"/>
<keyword evidence="8" id="KW-0847">Vitamin C</keyword>
<keyword evidence="14" id="KW-0732">Signal</keyword>
<protein>
    <recommendedName>
        <fullName evidence="5">procollagen-proline 4-dioxygenase</fullName>
        <ecNumber evidence="5">1.14.11.2</ecNumber>
    </recommendedName>
</protein>
<keyword evidence="9" id="KW-0223">Dioxygenase</keyword>
<evidence type="ECO:0000313" key="18">
    <source>
        <dbReference type="RefSeq" id="XP_011292628.1"/>
    </source>
</evidence>
<dbReference type="InterPro" id="IPR013547">
    <property type="entry name" value="P4H_N"/>
</dbReference>
<evidence type="ECO:0000256" key="4">
    <source>
        <dbReference type="ARBA" id="ARBA00006511"/>
    </source>
</evidence>
<keyword evidence="10" id="KW-0560">Oxidoreductase</keyword>
<evidence type="ECO:0000256" key="10">
    <source>
        <dbReference type="ARBA" id="ARBA00023002"/>
    </source>
</evidence>
<dbReference type="OrthoDB" id="420380at2759"/>
<keyword evidence="17" id="KW-1185">Reference proteome</keyword>
<dbReference type="AlphaFoldDB" id="A0A1I8NJM6"/>
<evidence type="ECO:0000256" key="2">
    <source>
        <dbReference type="ARBA" id="ARBA00002035"/>
    </source>
</evidence>
<keyword evidence="11" id="KW-0408">Iron</keyword>
<reference evidence="18" key="2">
    <citation type="submission" date="2025-04" db="UniProtKB">
        <authorList>
            <consortium name="RefSeq"/>
        </authorList>
    </citation>
    <scope>IDENTIFICATION</scope>
    <source>
        <strain evidence="18">Aabys</strain>
    </source>
</reference>
<evidence type="ECO:0000259" key="15">
    <source>
        <dbReference type="PROSITE" id="PS51471"/>
    </source>
</evidence>
<gene>
    <name evidence="16" type="primary">105261823</name>
    <name evidence="18" type="synonym">LOC105261823</name>
</gene>
<evidence type="ECO:0000256" key="1">
    <source>
        <dbReference type="ARBA" id="ARBA00001961"/>
    </source>
</evidence>
<dbReference type="Pfam" id="PF08336">
    <property type="entry name" value="P4Ha_N"/>
    <property type="match status" value="1"/>
</dbReference>
<dbReference type="GO" id="GO:0031418">
    <property type="term" value="F:L-ascorbic acid binding"/>
    <property type="evidence" value="ECO:0007669"/>
    <property type="project" value="UniProtKB-KW"/>
</dbReference>
<dbReference type="PANTHER" id="PTHR10869:SF216">
    <property type="entry name" value="PROCOLLAGEN-PROLINE 4-DIOXYGENASE"/>
    <property type="match status" value="1"/>
</dbReference>
<evidence type="ECO:0000313" key="17">
    <source>
        <dbReference type="Proteomes" id="UP001652621"/>
    </source>
</evidence>
<keyword evidence="13" id="KW-0175">Coiled coil</keyword>
<comment type="function">
    <text evidence="2">Catalyzes the post-translational formation of 4-hydroxyproline in -Xaa-Pro-Gly- sequences in collagens and other proteins.</text>
</comment>
<dbReference type="PROSITE" id="PS51471">
    <property type="entry name" value="FE2OG_OXY"/>
    <property type="match status" value="1"/>
</dbReference>
<evidence type="ECO:0000256" key="12">
    <source>
        <dbReference type="ARBA" id="ARBA00023180"/>
    </source>
</evidence>
<dbReference type="PANTHER" id="PTHR10869">
    <property type="entry name" value="PROLYL 4-HYDROXYLASE ALPHA SUBUNIT"/>
    <property type="match status" value="1"/>
</dbReference>
<dbReference type="GO" id="GO:0005788">
    <property type="term" value="C:endoplasmic reticulum lumen"/>
    <property type="evidence" value="ECO:0007669"/>
    <property type="project" value="UniProtKB-SubCell"/>
</dbReference>
<dbReference type="FunFam" id="2.60.120.620:FF:000011">
    <property type="entry name" value="Prolyl alpha subunit"/>
    <property type="match status" value="1"/>
</dbReference>
<comment type="cofactor">
    <cofactor evidence="1">
        <name>L-ascorbate</name>
        <dbReference type="ChEBI" id="CHEBI:38290"/>
    </cofactor>
</comment>
<feature type="signal peptide" evidence="14">
    <location>
        <begin position="1"/>
        <end position="25"/>
    </location>
</feature>
<name>A0A1I8NJM6_MUSDO</name>
<accession>A0A1I8NJM6</accession>
<evidence type="ECO:0000256" key="7">
    <source>
        <dbReference type="ARBA" id="ARBA00022824"/>
    </source>
</evidence>
<dbReference type="STRING" id="7370.A0A1I8NJM6"/>
<evidence type="ECO:0000256" key="3">
    <source>
        <dbReference type="ARBA" id="ARBA00004319"/>
    </source>
</evidence>
<evidence type="ECO:0000256" key="6">
    <source>
        <dbReference type="ARBA" id="ARBA00022723"/>
    </source>
</evidence>
<dbReference type="Gene3D" id="1.25.40.10">
    <property type="entry name" value="Tetratricopeptide repeat domain"/>
    <property type="match status" value="1"/>
</dbReference>
<evidence type="ECO:0000313" key="16">
    <source>
        <dbReference type="EnsemblMetazoa" id="MDOA016233-PA"/>
    </source>
</evidence>
<comment type="similarity">
    <text evidence="4">Belongs to the P4HA family.</text>
</comment>